<keyword evidence="2" id="KW-1133">Transmembrane helix</keyword>
<feature type="region of interest" description="Disordered" evidence="1">
    <location>
        <begin position="1"/>
        <end position="21"/>
    </location>
</feature>
<reference evidence="3 4" key="1">
    <citation type="journal article" date="2019" name="Int. J. Syst. Evol. Microbiol.">
        <title>The Global Catalogue of Microorganisms (GCM) 10K type strain sequencing project: providing services to taxonomists for standard genome sequencing and annotation.</title>
        <authorList>
            <consortium name="The Broad Institute Genomics Platform"/>
            <consortium name="The Broad Institute Genome Sequencing Center for Infectious Disease"/>
            <person name="Wu L."/>
            <person name="Ma J."/>
        </authorList>
    </citation>
    <scope>NUCLEOTIDE SEQUENCE [LARGE SCALE GENOMIC DNA]</scope>
    <source>
        <strain evidence="3 4">WLHS5</strain>
    </source>
</reference>
<protein>
    <recommendedName>
        <fullName evidence="5">Major facilitator superfamily (MFS) profile domain-containing protein</fullName>
    </recommendedName>
</protein>
<comment type="caution">
    <text evidence="3">The sequence shown here is derived from an EMBL/GenBank/DDBJ whole genome shotgun (WGS) entry which is preliminary data.</text>
</comment>
<gene>
    <name evidence="3" type="ORF">ACFO5R_20435</name>
</gene>
<evidence type="ECO:0008006" key="5">
    <source>
        <dbReference type="Google" id="ProtNLM"/>
    </source>
</evidence>
<evidence type="ECO:0000313" key="4">
    <source>
        <dbReference type="Proteomes" id="UP001595898"/>
    </source>
</evidence>
<dbReference type="RefSeq" id="WP_250141036.1">
    <property type="nucleotide sequence ID" value="NZ_JALIQP010000003.1"/>
</dbReference>
<evidence type="ECO:0000313" key="3">
    <source>
        <dbReference type="EMBL" id="MFC4544301.1"/>
    </source>
</evidence>
<evidence type="ECO:0000256" key="1">
    <source>
        <dbReference type="SAM" id="MobiDB-lite"/>
    </source>
</evidence>
<sequence length="86" mass="8297">MDRDGVDEGSPAPTDAGEPPRSLGALGQVGVALAVAAVALTAVGLVAALLGSYVLANVALVLAFGLVSIAIVLGAIFRASVGDLPS</sequence>
<dbReference type="Proteomes" id="UP001595898">
    <property type="component" value="Unassembled WGS sequence"/>
</dbReference>
<dbReference type="AlphaFoldDB" id="A0ABD5PV78"/>
<name>A0ABD5PV78_9EURY</name>
<proteinExistence type="predicted"/>
<keyword evidence="2" id="KW-0812">Transmembrane</keyword>
<feature type="transmembrane region" description="Helical" evidence="2">
    <location>
        <begin position="29"/>
        <end position="51"/>
    </location>
</feature>
<feature type="transmembrane region" description="Helical" evidence="2">
    <location>
        <begin position="58"/>
        <end position="77"/>
    </location>
</feature>
<dbReference type="EMBL" id="JBHSFA010000011">
    <property type="protein sequence ID" value="MFC4544301.1"/>
    <property type="molecule type" value="Genomic_DNA"/>
</dbReference>
<keyword evidence="2" id="KW-0472">Membrane</keyword>
<organism evidence="3 4">
    <name type="scientific">Halosolutus amylolyticus</name>
    <dbReference type="NCBI Taxonomy" id="2932267"/>
    <lineage>
        <taxon>Archaea</taxon>
        <taxon>Methanobacteriati</taxon>
        <taxon>Methanobacteriota</taxon>
        <taxon>Stenosarchaea group</taxon>
        <taxon>Halobacteria</taxon>
        <taxon>Halobacteriales</taxon>
        <taxon>Natrialbaceae</taxon>
        <taxon>Halosolutus</taxon>
    </lineage>
</organism>
<evidence type="ECO:0000256" key="2">
    <source>
        <dbReference type="SAM" id="Phobius"/>
    </source>
</evidence>
<keyword evidence="4" id="KW-1185">Reference proteome</keyword>
<accession>A0ABD5PV78</accession>